<accession>A0AAE1Y0N4</accession>
<dbReference type="PANTHER" id="PTHR31676:SF193">
    <property type="entry name" value="DUF538 FAMILY PROTEIN"/>
    <property type="match status" value="1"/>
</dbReference>
<evidence type="ECO:0000313" key="1">
    <source>
        <dbReference type="EMBL" id="KAK4421081.1"/>
    </source>
</evidence>
<evidence type="ECO:0000313" key="2">
    <source>
        <dbReference type="Proteomes" id="UP001293254"/>
    </source>
</evidence>
<dbReference type="InterPro" id="IPR007493">
    <property type="entry name" value="DUF538"/>
</dbReference>
<dbReference type="InterPro" id="IPR036758">
    <property type="entry name" value="At5g01610-like"/>
</dbReference>
<organism evidence="1 2">
    <name type="scientific">Sesamum alatum</name>
    <dbReference type="NCBI Taxonomy" id="300844"/>
    <lineage>
        <taxon>Eukaryota</taxon>
        <taxon>Viridiplantae</taxon>
        <taxon>Streptophyta</taxon>
        <taxon>Embryophyta</taxon>
        <taxon>Tracheophyta</taxon>
        <taxon>Spermatophyta</taxon>
        <taxon>Magnoliopsida</taxon>
        <taxon>eudicotyledons</taxon>
        <taxon>Gunneridae</taxon>
        <taxon>Pentapetalae</taxon>
        <taxon>asterids</taxon>
        <taxon>lamiids</taxon>
        <taxon>Lamiales</taxon>
        <taxon>Pedaliaceae</taxon>
        <taxon>Sesamum</taxon>
    </lineage>
</organism>
<name>A0AAE1Y0N4_9LAMI</name>
<keyword evidence="2" id="KW-1185">Reference proteome</keyword>
<protein>
    <submittedName>
        <fullName evidence="1">Uncharacterized protein</fullName>
    </submittedName>
</protein>
<dbReference type="PANTHER" id="PTHR31676">
    <property type="entry name" value="T31J12.3 PROTEIN-RELATED"/>
    <property type="match status" value="1"/>
</dbReference>
<dbReference type="EMBL" id="JACGWO010000008">
    <property type="protein sequence ID" value="KAK4421081.1"/>
    <property type="molecule type" value="Genomic_DNA"/>
</dbReference>
<proteinExistence type="predicted"/>
<dbReference type="SUPFAM" id="SSF141562">
    <property type="entry name" value="At5g01610-like"/>
    <property type="match status" value="1"/>
</dbReference>
<reference evidence="1" key="1">
    <citation type="submission" date="2020-06" db="EMBL/GenBank/DDBJ databases">
        <authorList>
            <person name="Li T."/>
            <person name="Hu X."/>
            <person name="Zhang T."/>
            <person name="Song X."/>
            <person name="Zhang H."/>
            <person name="Dai N."/>
            <person name="Sheng W."/>
            <person name="Hou X."/>
            <person name="Wei L."/>
        </authorList>
    </citation>
    <scope>NUCLEOTIDE SEQUENCE</scope>
    <source>
        <strain evidence="1">3651</strain>
        <tissue evidence="1">Leaf</tissue>
    </source>
</reference>
<dbReference type="Gene3D" id="2.30.240.10">
    <property type="entry name" value="At5g01610-like"/>
    <property type="match status" value="1"/>
</dbReference>
<reference evidence="1" key="2">
    <citation type="journal article" date="2024" name="Plant">
        <title>Genomic evolution and insights into agronomic trait innovations of Sesamum species.</title>
        <authorList>
            <person name="Miao H."/>
            <person name="Wang L."/>
            <person name="Qu L."/>
            <person name="Liu H."/>
            <person name="Sun Y."/>
            <person name="Le M."/>
            <person name="Wang Q."/>
            <person name="Wei S."/>
            <person name="Zheng Y."/>
            <person name="Lin W."/>
            <person name="Duan Y."/>
            <person name="Cao H."/>
            <person name="Xiong S."/>
            <person name="Wang X."/>
            <person name="Wei L."/>
            <person name="Li C."/>
            <person name="Ma Q."/>
            <person name="Ju M."/>
            <person name="Zhao R."/>
            <person name="Li G."/>
            <person name="Mu C."/>
            <person name="Tian Q."/>
            <person name="Mei H."/>
            <person name="Zhang T."/>
            <person name="Gao T."/>
            <person name="Zhang H."/>
        </authorList>
    </citation>
    <scope>NUCLEOTIDE SEQUENCE</scope>
    <source>
        <strain evidence="1">3651</strain>
    </source>
</reference>
<dbReference type="Pfam" id="PF04398">
    <property type="entry name" value="DUF538"/>
    <property type="match status" value="1"/>
</dbReference>
<comment type="caution">
    <text evidence="1">The sequence shown here is derived from an EMBL/GenBank/DDBJ whole genome shotgun (WGS) entry which is preliminary data.</text>
</comment>
<dbReference type="AlphaFoldDB" id="A0AAE1Y0N4"/>
<dbReference type="Proteomes" id="UP001293254">
    <property type="component" value="Unassembled WGS sequence"/>
</dbReference>
<sequence length="150" mass="16342">MSAAAGKLMETHSKGAEIHRGDISKVKTVELLEEFSLPKGLLPVDEIQELGFNRGTGFVWLKMKKKKEHKFKSIGQTVIYNVEITGFLEKGHFSKLTGVKAKELLLPVVVCDILVGDPSPDMIKFTAPVGLSRSYPLSAFAAEEAANAAK</sequence>
<gene>
    <name evidence="1" type="ORF">Salat_2058600</name>
</gene>